<dbReference type="Proteomes" id="UP000596252">
    <property type="component" value="Chromosome"/>
</dbReference>
<dbReference type="PROSITE" id="PS50110">
    <property type="entry name" value="RESPONSE_REGULATORY"/>
    <property type="match status" value="1"/>
</dbReference>
<dbReference type="EMBL" id="CP069213">
    <property type="protein sequence ID" value="QRH01804.1"/>
    <property type="molecule type" value="Genomic_DNA"/>
</dbReference>
<gene>
    <name evidence="4" type="ORF">JQC75_18490</name>
</gene>
<dbReference type="InterPro" id="IPR011006">
    <property type="entry name" value="CheY-like_superfamily"/>
</dbReference>
<dbReference type="InterPro" id="IPR001789">
    <property type="entry name" value="Sig_transdc_resp-reg_receiver"/>
</dbReference>
<reference evidence="4 5" key="1">
    <citation type="journal article" date="2012" name="Antonie Van Leeuwenhoek">
        <title>Shewanella litorisediminis sp. nov., a gammaproteobacterium isolated from a tidal flat sediment.</title>
        <authorList>
            <person name="Lee M.H."/>
            <person name="Yoon J.H."/>
        </authorList>
    </citation>
    <scope>NUCLEOTIDE SEQUENCE [LARGE SCALE GENOMIC DNA]</scope>
    <source>
        <strain evidence="4 5">SMK1-12</strain>
    </source>
</reference>
<dbReference type="InterPro" id="IPR050595">
    <property type="entry name" value="Bact_response_regulator"/>
</dbReference>
<dbReference type="Pfam" id="PF00072">
    <property type="entry name" value="Response_reg"/>
    <property type="match status" value="1"/>
</dbReference>
<evidence type="ECO:0000313" key="5">
    <source>
        <dbReference type="Proteomes" id="UP000596252"/>
    </source>
</evidence>
<dbReference type="PANTHER" id="PTHR44591">
    <property type="entry name" value="STRESS RESPONSE REGULATOR PROTEIN 1"/>
    <property type="match status" value="1"/>
</dbReference>
<evidence type="ECO:0000256" key="2">
    <source>
        <dbReference type="PROSITE-ProRule" id="PRU00169"/>
    </source>
</evidence>
<dbReference type="RefSeq" id="WP_203325473.1">
    <property type="nucleotide sequence ID" value="NZ_CP069213.1"/>
</dbReference>
<dbReference type="PANTHER" id="PTHR44591:SF3">
    <property type="entry name" value="RESPONSE REGULATORY DOMAIN-CONTAINING PROTEIN"/>
    <property type="match status" value="1"/>
</dbReference>
<evidence type="ECO:0000313" key="4">
    <source>
        <dbReference type="EMBL" id="QRH01804.1"/>
    </source>
</evidence>
<name>A0ABX7G3E8_9GAMM</name>
<dbReference type="SMART" id="SM00448">
    <property type="entry name" value="REC"/>
    <property type="match status" value="1"/>
</dbReference>
<sequence length="376" mass="42303">MRDKPELLLVDDSPNEIRILMEILKQDYRIRVATNGAQALEMIAQANPELVLMDVVMEPMDGYEACSRLKMDWPELPVIFVSANTETDEILKGFAAGGQDYITKPFEPEILLRKVRLTLSQAAQRLQLSSEKREATAMVMAAMHSAADIGVVVNFLRASTKHRDAQALVQEICRASANFGVQVCSRIVGVGGKPFYAASQGAVQPLEQVLMDRASEFECRMLEKGNRLILKFSSVVMLVKNLPDEPQRVGELKDYLLILMEAAHDLNQRVTADTRIAQQRLSLMMDTIRQSRAALEEIKDFQVDHKEKNLSIMNQLMLEIETGFLSMGLSEEQELWITGVIKDKLDESLAHLESGLTVDRKLHDIVEQLDAMVQTF</sequence>
<evidence type="ECO:0000256" key="1">
    <source>
        <dbReference type="ARBA" id="ARBA00022553"/>
    </source>
</evidence>
<organism evidence="4 5">
    <name type="scientific">Shewanella litorisediminis</name>
    <dbReference type="NCBI Taxonomy" id="1173586"/>
    <lineage>
        <taxon>Bacteria</taxon>
        <taxon>Pseudomonadati</taxon>
        <taxon>Pseudomonadota</taxon>
        <taxon>Gammaproteobacteria</taxon>
        <taxon>Alteromonadales</taxon>
        <taxon>Shewanellaceae</taxon>
        <taxon>Shewanella</taxon>
    </lineage>
</organism>
<protein>
    <submittedName>
        <fullName evidence="4">Response regulator</fullName>
    </submittedName>
</protein>
<dbReference type="Gene3D" id="3.40.50.2300">
    <property type="match status" value="1"/>
</dbReference>
<accession>A0ABX7G3E8</accession>
<keyword evidence="1 2" id="KW-0597">Phosphoprotein</keyword>
<feature type="domain" description="Response regulatory" evidence="3">
    <location>
        <begin position="6"/>
        <end position="119"/>
    </location>
</feature>
<proteinExistence type="predicted"/>
<feature type="modified residue" description="4-aspartylphosphate" evidence="2">
    <location>
        <position position="54"/>
    </location>
</feature>
<evidence type="ECO:0000259" key="3">
    <source>
        <dbReference type="PROSITE" id="PS50110"/>
    </source>
</evidence>
<dbReference type="SUPFAM" id="SSF52172">
    <property type="entry name" value="CheY-like"/>
    <property type="match status" value="1"/>
</dbReference>
<keyword evidence="5" id="KW-1185">Reference proteome</keyword>